<organism evidence="1 2">
    <name type="scientific">Aduncisulcus paluster</name>
    <dbReference type="NCBI Taxonomy" id="2918883"/>
    <lineage>
        <taxon>Eukaryota</taxon>
        <taxon>Metamonada</taxon>
        <taxon>Carpediemonas-like organisms</taxon>
        <taxon>Aduncisulcus</taxon>
    </lineage>
</organism>
<protein>
    <submittedName>
        <fullName evidence="1">Uncharacterized protein</fullName>
    </submittedName>
</protein>
<evidence type="ECO:0000313" key="1">
    <source>
        <dbReference type="EMBL" id="GKT31466.1"/>
    </source>
</evidence>
<name>A0ABQ5KG21_9EUKA</name>
<evidence type="ECO:0000313" key="2">
    <source>
        <dbReference type="Proteomes" id="UP001057375"/>
    </source>
</evidence>
<comment type="caution">
    <text evidence="1">The sequence shown here is derived from an EMBL/GenBank/DDBJ whole genome shotgun (WGS) entry which is preliminary data.</text>
</comment>
<dbReference type="Proteomes" id="UP001057375">
    <property type="component" value="Unassembled WGS sequence"/>
</dbReference>
<proteinExistence type="predicted"/>
<keyword evidence="2" id="KW-1185">Reference proteome</keyword>
<dbReference type="EMBL" id="BQXS01009682">
    <property type="protein sequence ID" value="GKT31466.1"/>
    <property type="molecule type" value="Genomic_DNA"/>
</dbReference>
<reference evidence="1" key="1">
    <citation type="submission" date="2022-03" db="EMBL/GenBank/DDBJ databases">
        <title>Draft genome sequence of Aduncisulcus paluster, a free-living microaerophilic Fornicata.</title>
        <authorList>
            <person name="Yuyama I."/>
            <person name="Kume K."/>
            <person name="Tamura T."/>
            <person name="Inagaki Y."/>
            <person name="Hashimoto T."/>
        </authorList>
    </citation>
    <scope>NUCLEOTIDE SEQUENCE</scope>
    <source>
        <strain evidence="1">NY0171</strain>
    </source>
</reference>
<sequence>MGYTFKIYDKLDSFLPKISPTFQRILERGSKEKLGGNVALNLLTTLRNISISLSSSTKSSILTLIKPYIRAWLRIYNDSECYGHWMNILSYISLSSDDSTPNKSLCSEAWPLFHPVLDVVKREFVGDKIVEDNHERVLRFFSNLCCNSSHAIKIYDSIKQLLSGWFETIHKKKHEWGIKYWS</sequence>
<feature type="non-terminal residue" evidence="1">
    <location>
        <position position="182"/>
    </location>
</feature>
<accession>A0ABQ5KG21</accession>
<gene>
    <name evidence="1" type="ORF">ADUPG1_005897</name>
</gene>